<accession>A0A158AQT3</accession>
<dbReference type="SUPFAM" id="SSF56796">
    <property type="entry name" value="Dehydroquinate synthase-like"/>
    <property type="match status" value="1"/>
</dbReference>
<dbReference type="PANTHER" id="PTHR11496">
    <property type="entry name" value="ALCOHOL DEHYDROGENASE"/>
    <property type="match status" value="1"/>
</dbReference>
<gene>
    <name evidence="5" type="ORF">AWB79_02679</name>
</gene>
<evidence type="ECO:0000313" key="6">
    <source>
        <dbReference type="Proteomes" id="UP000054851"/>
    </source>
</evidence>
<dbReference type="GO" id="GO:0046872">
    <property type="term" value="F:metal ion binding"/>
    <property type="evidence" value="ECO:0007669"/>
    <property type="project" value="InterPro"/>
</dbReference>
<dbReference type="InterPro" id="IPR034786">
    <property type="entry name" value="MAR"/>
</dbReference>
<protein>
    <submittedName>
        <fullName evidence="5">Iron-containing alcohol dehydrogenase</fullName>
    </submittedName>
</protein>
<evidence type="ECO:0000313" key="5">
    <source>
        <dbReference type="EMBL" id="SAK60105.1"/>
    </source>
</evidence>
<organism evidence="5 6">
    <name type="scientific">Caballeronia hypogeia</name>
    <dbReference type="NCBI Taxonomy" id="1777140"/>
    <lineage>
        <taxon>Bacteria</taxon>
        <taxon>Pseudomonadati</taxon>
        <taxon>Pseudomonadota</taxon>
        <taxon>Betaproteobacteria</taxon>
        <taxon>Burkholderiales</taxon>
        <taxon>Burkholderiaceae</taxon>
        <taxon>Caballeronia</taxon>
    </lineage>
</organism>
<dbReference type="CDD" id="cd08177">
    <property type="entry name" value="MAR"/>
    <property type="match status" value="1"/>
</dbReference>
<feature type="domain" description="Fe-containing alcohol dehydrogenase-like C-terminal" evidence="4">
    <location>
        <begin position="169"/>
        <end position="342"/>
    </location>
</feature>
<dbReference type="Pfam" id="PF25137">
    <property type="entry name" value="ADH_Fe_C"/>
    <property type="match status" value="1"/>
</dbReference>
<dbReference type="EMBL" id="FCOA02000007">
    <property type="protein sequence ID" value="SAK60105.1"/>
    <property type="molecule type" value="Genomic_DNA"/>
</dbReference>
<keyword evidence="2" id="KW-0520">NAD</keyword>
<dbReference type="Gene3D" id="1.20.1090.10">
    <property type="entry name" value="Dehydroquinate synthase-like - alpha domain"/>
    <property type="match status" value="1"/>
</dbReference>
<dbReference type="GO" id="GO:0004022">
    <property type="term" value="F:alcohol dehydrogenase (NAD+) activity"/>
    <property type="evidence" value="ECO:0007669"/>
    <property type="project" value="TreeGrafter"/>
</dbReference>
<evidence type="ECO:0000256" key="2">
    <source>
        <dbReference type="ARBA" id="ARBA00023027"/>
    </source>
</evidence>
<dbReference type="InterPro" id="IPR056798">
    <property type="entry name" value="ADH_Fe_C"/>
</dbReference>
<dbReference type="Gene3D" id="3.40.50.1970">
    <property type="match status" value="1"/>
</dbReference>
<proteinExistence type="predicted"/>
<dbReference type="GO" id="GO:0018506">
    <property type="term" value="F:maleylacetate reductase activity"/>
    <property type="evidence" value="ECO:0007669"/>
    <property type="project" value="InterPro"/>
</dbReference>
<evidence type="ECO:0000259" key="4">
    <source>
        <dbReference type="Pfam" id="PF25137"/>
    </source>
</evidence>
<dbReference type="PANTHER" id="PTHR11496:SF83">
    <property type="entry name" value="HYDROXYACID-OXOACID TRANSHYDROGENASE, MITOCHONDRIAL"/>
    <property type="match status" value="1"/>
</dbReference>
<feature type="domain" description="Alcohol dehydrogenase iron-type/glycerol dehydrogenase GldA" evidence="3">
    <location>
        <begin position="14"/>
        <end position="156"/>
    </location>
</feature>
<dbReference type="InterPro" id="IPR001670">
    <property type="entry name" value="ADH_Fe/GldA"/>
</dbReference>
<dbReference type="STRING" id="1777140.AWB79_02679"/>
<dbReference type="InterPro" id="IPR039697">
    <property type="entry name" value="Alcohol_dehydrogenase_Fe"/>
</dbReference>
<evidence type="ECO:0000256" key="1">
    <source>
        <dbReference type="ARBA" id="ARBA00023002"/>
    </source>
</evidence>
<name>A0A158AQT3_9BURK</name>
<evidence type="ECO:0000259" key="3">
    <source>
        <dbReference type="Pfam" id="PF00465"/>
    </source>
</evidence>
<sequence>MDRHAQAFVYEPLPARVLFGAGRRADVAAEVARLGCSRPLIVTTPEQRAWSDEIAAAFDPASTGRFTDAAMHTPWHVTVRALDAVERARADCVIAIGGGSAIGLSKAIVLQTDLPQIVLPTTYAGSEVTPIIGETRDGEKRTQRTRKVLPQVVIYDVELTMTLPPAMSAASSFNAIAHAVEALYAADGNPITSLMAEEGIASLAGALPEVMRAPSSIDARRIAQYGAWLCGTCLGAVSMGLHHKICHVLGGSFDLPHAHTHAVMISHIAAYNADAAPVAMQRIARALNAPDAWTGLYELARGLNVPLSLEALGMPEDGVDRAIELITQNAYLNPRQPDPRALRVMLARAWRGERPVRIESVKT</sequence>
<dbReference type="Pfam" id="PF00465">
    <property type="entry name" value="Fe-ADH"/>
    <property type="match status" value="1"/>
</dbReference>
<dbReference type="AlphaFoldDB" id="A0A158AQT3"/>
<reference evidence="5" key="1">
    <citation type="submission" date="2016-01" db="EMBL/GenBank/DDBJ databases">
        <authorList>
            <person name="Peeters C."/>
        </authorList>
    </citation>
    <scope>NUCLEOTIDE SEQUENCE</scope>
    <source>
        <strain evidence="5">LMG 29322</strain>
    </source>
</reference>
<dbReference type="OrthoDB" id="3812122at2"/>
<keyword evidence="1" id="KW-0560">Oxidoreductase</keyword>
<keyword evidence="6" id="KW-1185">Reference proteome</keyword>
<dbReference type="Proteomes" id="UP000054851">
    <property type="component" value="Unassembled WGS sequence"/>
</dbReference>
<comment type="caution">
    <text evidence="5">The sequence shown here is derived from an EMBL/GenBank/DDBJ whole genome shotgun (WGS) entry which is preliminary data.</text>
</comment>